<name>A0A3E4WG36_9BACT</name>
<feature type="transmembrane region" description="Helical" evidence="1">
    <location>
        <begin position="21"/>
        <end position="40"/>
    </location>
</feature>
<evidence type="ECO:0000313" key="3">
    <source>
        <dbReference type="Proteomes" id="UP000260780"/>
    </source>
</evidence>
<keyword evidence="1" id="KW-0472">Membrane</keyword>
<proteinExistence type="predicted"/>
<protein>
    <submittedName>
        <fullName evidence="2">Uncharacterized protein</fullName>
    </submittedName>
</protein>
<reference evidence="2 3" key="1">
    <citation type="submission" date="2018-08" db="EMBL/GenBank/DDBJ databases">
        <title>A genome reference for cultivated species of the human gut microbiota.</title>
        <authorList>
            <person name="Zou Y."/>
            <person name="Xue W."/>
            <person name="Luo G."/>
        </authorList>
    </citation>
    <scope>NUCLEOTIDE SEQUENCE [LARGE SCALE GENOMIC DNA]</scope>
    <source>
        <strain evidence="2 3">OM08-14</strain>
    </source>
</reference>
<dbReference type="AlphaFoldDB" id="A0A3E4WG36"/>
<gene>
    <name evidence="2" type="ORF">DXC17_06025</name>
</gene>
<dbReference type="Proteomes" id="UP000260780">
    <property type="component" value="Unassembled WGS sequence"/>
</dbReference>
<accession>A0A3E4WG36</accession>
<comment type="caution">
    <text evidence="2">The sequence shown here is derived from an EMBL/GenBank/DDBJ whole genome shotgun (WGS) entry which is preliminary data.</text>
</comment>
<sequence>MLYNRFLVEWRMRLRLYNMGIATTLMAIFIFSISLCILGMMPSPLVFNHIFSLLQYKFLAKIIGHTKKFCNFKF</sequence>
<keyword evidence="1" id="KW-1133">Transmembrane helix</keyword>
<organism evidence="2 3">
    <name type="scientific">Phocaeicola plebeius</name>
    <dbReference type="NCBI Taxonomy" id="310297"/>
    <lineage>
        <taxon>Bacteria</taxon>
        <taxon>Pseudomonadati</taxon>
        <taxon>Bacteroidota</taxon>
        <taxon>Bacteroidia</taxon>
        <taxon>Bacteroidales</taxon>
        <taxon>Bacteroidaceae</taxon>
        <taxon>Phocaeicola</taxon>
    </lineage>
</organism>
<dbReference type="EMBL" id="QSTF01000010">
    <property type="protein sequence ID" value="RGM41188.1"/>
    <property type="molecule type" value="Genomic_DNA"/>
</dbReference>
<keyword evidence="1" id="KW-0812">Transmembrane</keyword>
<evidence type="ECO:0000256" key="1">
    <source>
        <dbReference type="SAM" id="Phobius"/>
    </source>
</evidence>
<evidence type="ECO:0000313" key="2">
    <source>
        <dbReference type="EMBL" id="RGM41188.1"/>
    </source>
</evidence>